<dbReference type="Proteomes" id="UP000249590">
    <property type="component" value="Unassembled WGS sequence"/>
</dbReference>
<name>A0A8B2NK50_9HYPH</name>
<organism evidence="1 2">
    <name type="scientific">Acuticoccus sediminis</name>
    <dbReference type="NCBI Taxonomy" id="2184697"/>
    <lineage>
        <taxon>Bacteria</taxon>
        <taxon>Pseudomonadati</taxon>
        <taxon>Pseudomonadota</taxon>
        <taxon>Alphaproteobacteria</taxon>
        <taxon>Hyphomicrobiales</taxon>
        <taxon>Amorphaceae</taxon>
        <taxon>Acuticoccus</taxon>
    </lineage>
</organism>
<protein>
    <submittedName>
        <fullName evidence="1">Uncharacterized protein</fullName>
    </submittedName>
</protein>
<comment type="caution">
    <text evidence="1">The sequence shown here is derived from an EMBL/GenBank/DDBJ whole genome shotgun (WGS) entry which is preliminary data.</text>
</comment>
<keyword evidence="2" id="KW-1185">Reference proteome</keyword>
<proteinExistence type="predicted"/>
<dbReference type="AlphaFoldDB" id="A0A8B2NK50"/>
<dbReference type="EMBL" id="QHHQ01000004">
    <property type="protein sequence ID" value="RAH99865.1"/>
    <property type="molecule type" value="Genomic_DNA"/>
</dbReference>
<dbReference type="RefSeq" id="WP_146620034.1">
    <property type="nucleotide sequence ID" value="NZ_QHHQ01000004.1"/>
</dbReference>
<sequence length="171" mass="19017">MKTNYVELRRRDGAPIGVADMMTINGKAIRIYDVGSPLELLPFVHMKELARAAIVADTRPHQLRNEVSVRVYKVRDAYSRQTVEALEWSQATILVDCFIENGLAPEGTQEAMNSWLQEYQAKRCMEFISPAEKIGIVPLDQGRIRAALLAARARSVTFARDGGVSLGFGHG</sequence>
<evidence type="ECO:0000313" key="1">
    <source>
        <dbReference type="EMBL" id="RAH99865.1"/>
    </source>
</evidence>
<reference evidence="1 2" key="1">
    <citation type="submission" date="2018-05" db="EMBL/GenBank/DDBJ databases">
        <title>Acuticoccus sediminis sp. nov., isolated from deep-sea sediment of Indian Ocean.</title>
        <authorList>
            <person name="Liu X."/>
            <person name="Lai Q."/>
            <person name="Du Y."/>
            <person name="Sun F."/>
            <person name="Zhang X."/>
            <person name="Wang S."/>
            <person name="Shao Z."/>
        </authorList>
    </citation>
    <scope>NUCLEOTIDE SEQUENCE [LARGE SCALE GENOMIC DNA]</scope>
    <source>
        <strain evidence="1 2">PTG4-2</strain>
    </source>
</reference>
<accession>A0A8B2NK50</accession>
<evidence type="ECO:0000313" key="2">
    <source>
        <dbReference type="Proteomes" id="UP000249590"/>
    </source>
</evidence>
<gene>
    <name evidence="1" type="ORF">DLJ53_19160</name>
</gene>